<gene>
    <name evidence="1" type="ORF">MRB53_016020</name>
</gene>
<protein>
    <submittedName>
        <fullName evidence="1">Uncharacterized protein</fullName>
    </submittedName>
</protein>
<keyword evidence="2" id="KW-1185">Reference proteome</keyword>
<comment type="caution">
    <text evidence="1">The sequence shown here is derived from an EMBL/GenBank/DDBJ whole genome shotgun (WGS) entry which is preliminary data.</text>
</comment>
<dbReference type="Proteomes" id="UP001234297">
    <property type="component" value="Chromosome 5"/>
</dbReference>
<proteinExistence type="predicted"/>
<dbReference type="EMBL" id="CM056813">
    <property type="protein sequence ID" value="KAJ8639326.1"/>
    <property type="molecule type" value="Genomic_DNA"/>
</dbReference>
<reference evidence="1 2" key="1">
    <citation type="journal article" date="2022" name="Hortic Res">
        <title>A haplotype resolved chromosomal level avocado genome allows analysis of novel avocado genes.</title>
        <authorList>
            <person name="Nath O."/>
            <person name="Fletcher S.J."/>
            <person name="Hayward A."/>
            <person name="Shaw L.M."/>
            <person name="Masouleh A.K."/>
            <person name="Furtado A."/>
            <person name="Henry R.J."/>
            <person name="Mitter N."/>
        </authorList>
    </citation>
    <scope>NUCLEOTIDE SEQUENCE [LARGE SCALE GENOMIC DNA]</scope>
    <source>
        <strain evidence="2">cv. Hass</strain>
    </source>
</reference>
<organism evidence="1 2">
    <name type="scientific">Persea americana</name>
    <name type="common">Avocado</name>
    <dbReference type="NCBI Taxonomy" id="3435"/>
    <lineage>
        <taxon>Eukaryota</taxon>
        <taxon>Viridiplantae</taxon>
        <taxon>Streptophyta</taxon>
        <taxon>Embryophyta</taxon>
        <taxon>Tracheophyta</taxon>
        <taxon>Spermatophyta</taxon>
        <taxon>Magnoliopsida</taxon>
        <taxon>Magnoliidae</taxon>
        <taxon>Laurales</taxon>
        <taxon>Lauraceae</taxon>
        <taxon>Persea</taxon>
    </lineage>
</organism>
<sequence>MQLVASFVSKWYVDGKSVAKQAQDFQMIVAEVRSEDIKIGENLIVCGIIDKLPPISWREFQESMHHKQKETSPETLITRIRIEEEVKGQDALMTQEGSEHSTTKVNALLDHLERSSFRADRRKIKLEDFTARLQKKIKNFRDSFASAFDHVGRESCSTSQLDIESRM</sequence>
<name>A0ACC2M0M9_PERAE</name>
<evidence type="ECO:0000313" key="1">
    <source>
        <dbReference type="EMBL" id="KAJ8639326.1"/>
    </source>
</evidence>
<accession>A0ACC2M0M9</accession>
<evidence type="ECO:0000313" key="2">
    <source>
        <dbReference type="Proteomes" id="UP001234297"/>
    </source>
</evidence>